<dbReference type="AlphaFoldDB" id="A0A917QZF7"/>
<reference evidence="1" key="2">
    <citation type="submission" date="2020-09" db="EMBL/GenBank/DDBJ databases">
        <authorList>
            <person name="Sun Q."/>
            <person name="Ohkuma M."/>
        </authorList>
    </citation>
    <scope>NUCLEOTIDE SEQUENCE</scope>
    <source>
        <strain evidence="1">JCM 13064</strain>
    </source>
</reference>
<gene>
    <name evidence="1" type="ORF">GCM10007964_20090</name>
</gene>
<proteinExistence type="predicted"/>
<evidence type="ECO:0000313" key="2">
    <source>
        <dbReference type="Proteomes" id="UP000645217"/>
    </source>
</evidence>
<sequence length="117" mass="12834">MLRAFTGLFVSEGTSDLPLADLVESLFIDRGVVVRLSKPDFAPLGGVAKDVRSRLEAGMRLLHAPVDLLVVHRDSDNAGYDTRRTEVEKATRSLGVFSSLVPAIPVRMTEAWLLLDE</sequence>
<name>A0A917QZF7_9ACTN</name>
<dbReference type="Proteomes" id="UP000645217">
    <property type="component" value="Unassembled WGS sequence"/>
</dbReference>
<keyword evidence="2" id="KW-1185">Reference proteome</keyword>
<accession>A0A917QZF7</accession>
<evidence type="ECO:0000313" key="1">
    <source>
        <dbReference type="EMBL" id="GGK77349.1"/>
    </source>
</evidence>
<protein>
    <recommendedName>
        <fullName evidence="3">DUF4276 family protein</fullName>
    </recommendedName>
</protein>
<organism evidence="1 2">
    <name type="scientific">Sphaerisporangium melleum</name>
    <dbReference type="NCBI Taxonomy" id="321316"/>
    <lineage>
        <taxon>Bacteria</taxon>
        <taxon>Bacillati</taxon>
        <taxon>Actinomycetota</taxon>
        <taxon>Actinomycetes</taxon>
        <taxon>Streptosporangiales</taxon>
        <taxon>Streptosporangiaceae</taxon>
        <taxon>Sphaerisporangium</taxon>
    </lineage>
</organism>
<comment type="caution">
    <text evidence="1">The sequence shown here is derived from an EMBL/GenBank/DDBJ whole genome shotgun (WGS) entry which is preliminary data.</text>
</comment>
<reference evidence="1" key="1">
    <citation type="journal article" date="2014" name="Int. J. Syst. Evol. Microbiol.">
        <title>Complete genome sequence of Corynebacterium casei LMG S-19264T (=DSM 44701T), isolated from a smear-ripened cheese.</title>
        <authorList>
            <consortium name="US DOE Joint Genome Institute (JGI-PGF)"/>
            <person name="Walter F."/>
            <person name="Albersmeier A."/>
            <person name="Kalinowski J."/>
            <person name="Ruckert C."/>
        </authorList>
    </citation>
    <scope>NUCLEOTIDE SEQUENCE</scope>
    <source>
        <strain evidence="1">JCM 13064</strain>
    </source>
</reference>
<evidence type="ECO:0008006" key="3">
    <source>
        <dbReference type="Google" id="ProtNLM"/>
    </source>
</evidence>
<dbReference type="EMBL" id="BMNT01000009">
    <property type="protein sequence ID" value="GGK77349.1"/>
    <property type="molecule type" value="Genomic_DNA"/>
</dbReference>